<evidence type="ECO:0000256" key="2">
    <source>
        <dbReference type="ARBA" id="ARBA00022517"/>
    </source>
</evidence>
<dbReference type="InterPro" id="IPR000467">
    <property type="entry name" value="G_patch_dom"/>
</dbReference>
<evidence type="ECO:0000256" key="7">
    <source>
        <dbReference type="ARBA" id="ARBA00040376"/>
    </source>
</evidence>
<dbReference type="InterPro" id="IPR050656">
    <property type="entry name" value="PINX1"/>
</dbReference>
<dbReference type="PROSITE" id="PS50174">
    <property type="entry name" value="G_PATCH"/>
    <property type="match status" value="1"/>
</dbReference>
<keyword evidence="13" id="KW-1185">Reference proteome</keyword>
<evidence type="ECO:0000256" key="8">
    <source>
        <dbReference type="ARBA" id="ARBA00041961"/>
    </source>
</evidence>
<gene>
    <name evidence="12" type="ORF">AAP_02292</name>
</gene>
<evidence type="ECO:0000313" key="13">
    <source>
        <dbReference type="Proteomes" id="UP000242877"/>
    </source>
</evidence>
<dbReference type="AlphaFoldDB" id="A0A166NZH6"/>
<comment type="caution">
    <text evidence="12">The sequence shown here is derived from an EMBL/GenBank/DDBJ whole genome shotgun (WGS) entry which is preliminary data.</text>
</comment>
<evidence type="ECO:0000256" key="4">
    <source>
        <dbReference type="ARBA" id="ARBA00023242"/>
    </source>
</evidence>
<name>A0A166NZH6_9EURO</name>
<dbReference type="PANTHER" id="PTHR23149">
    <property type="entry name" value="G PATCH DOMAIN CONTAINING PROTEIN"/>
    <property type="match status" value="1"/>
</dbReference>
<organism evidence="12 13">
    <name type="scientific">Ascosphaera apis ARSEF 7405</name>
    <dbReference type="NCBI Taxonomy" id="392613"/>
    <lineage>
        <taxon>Eukaryota</taxon>
        <taxon>Fungi</taxon>
        <taxon>Dikarya</taxon>
        <taxon>Ascomycota</taxon>
        <taxon>Pezizomycotina</taxon>
        <taxon>Eurotiomycetes</taxon>
        <taxon>Eurotiomycetidae</taxon>
        <taxon>Onygenales</taxon>
        <taxon>Ascosphaeraceae</taxon>
        <taxon>Ascosphaera</taxon>
    </lineage>
</organism>
<feature type="compositionally biased region" description="Basic and acidic residues" evidence="10">
    <location>
        <begin position="141"/>
        <end position="160"/>
    </location>
</feature>
<dbReference type="SMART" id="SM00443">
    <property type="entry name" value="G_patch"/>
    <property type="match status" value="1"/>
</dbReference>
<proteinExistence type="inferred from homology"/>
<evidence type="ECO:0000256" key="1">
    <source>
        <dbReference type="ARBA" id="ARBA00004604"/>
    </source>
</evidence>
<feature type="region of interest" description="Disordered" evidence="10">
    <location>
        <begin position="139"/>
        <end position="286"/>
    </location>
</feature>
<evidence type="ECO:0000259" key="11">
    <source>
        <dbReference type="PROSITE" id="PS50174"/>
    </source>
</evidence>
<protein>
    <recommendedName>
        <fullName evidence="7">Protein PXR1</fullName>
    </recommendedName>
    <alternativeName>
        <fullName evidence="8">PinX1-related protein 1</fullName>
    </alternativeName>
    <alternativeName>
        <fullName evidence="6">Protein pxr1</fullName>
    </alternativeName>
</protein>
<accession>A0A166NZH6</accession>
<dbReference type="Pfam" id="PF01585">
    <property type="entry name" value="G-patch"/>
    <property type="match status" value="1"/>
</dbReference>
<dbReference type="VEuPathDB" id="FungiDB:AAP_02292"/>
<feature type="compositionally biased region" description="Basic and acidic residues" evidence="10">
    <location>
        <begin position="245"/>
        <end position="266"/>
    </location>
</feature>
<feature type="compositionally biased region" description="Basic residues" evidence="10">
    <location>
        <begin position="191"/>
        <end position="201"/>
    </location>
</feature>
<reference evidence="12 13" key="1">
    <citation type="journal article" date="2016" name="Genome Biol. Evol.">
        <title>Divergent and convergent evolution of fungal pathogenicity.</title>
        <authorList>
            <person name="Shang Y."/>
            <person name="Xiao G."/>
            <person name="Zheng P."/>
            <person name="Cen K."/>
            <person name="Zhan S."/>
            <person name="Wang C."/>
        </authorList>
    </citation>
    <scope>NUCLEOTIDE SEQUENCE [LARGE SCALE GENOMIC DNA]</scope>
    <source>
        <strain evidence="12 13">ARSEF 7405</strain>
    </source>
</reference>
<dbReference type="OrthoDB" id="29523at2759"/>
<dbReference type="PANTHER" id="PTHR23149:SF31">
    <property type="entry name" value="PROTEIN PXR1"/>
    <property type="match status" value="1"/>
</dbReference>
<dbReference type="GO" id="GO:0003676">
    <property type="term" value="F:nucleic acid binding"/>
    <property type="evidence" value="ECO:0007669"/>
    <property type="project" value="InterPro"/>
</dbReference>
<feature type="compositionally biased region" description="Basic residues" evidence="10">
    <location>
        <begin position="233"/>
        <end position="244"/>
    </location>
</feature>
<feature type="compositionally biased region" description="Basic residues" evidence="10">
    <location>
        <begin position="1"/>
        <end position="11"/>
    </location>
</feature>
<feature type="compositionally biased region" description="Basic and acidic residues" evidence="10">
    <location>
        <begin position="180"/>
        <end position="190"/>
    </location>
</feature>
<evidence type="ECO:0000256" key="3">
    <source>
        <dbReference type="ARBA" id="ARBA00022552"/>
    </source>
</evidence>
<evidence type="ECO:0000256" key="10">
    <source>
        <dbReference type="SAM" id="MobiDB-lite"/>
    </source>
</evidence>
<keyword evidence="2" id="KW-0690">Ribosome biogenesis</keyword>
<comment type="function">
    <text evidence="9">Involved in rRNA-processing at A0, A1 and A2 sites and negatively regulates telomerase.</text>
</comment>
<keyword evidence="4" id="KW-0539">Nucleus</keyword>
<evidence type="ECO:0000256" key="9">
    <source>
        <dbReference type="ARBA" id="ARBA00043878"/>
    </source>
</evidence>
<feature type="compositionally biased region" description="Pro residues" evidence="10">
    <location>
        <begin position="270"/>
        <end position="279"/>
    </location>
</feature>
<feature type="region of interest" description="Disordered" evidence="10">
    <location>
        <begin position="1"/>
        <end position="23"/>
    </location>
</feature>
<dbReference type="Proteomes" id="UP000242877">
    <property type="component" value="Unassembled WGS sequence"/>
</dbReference>
<comment type="subcellular location">
    <subcellularLocation>
        <location evidence="1">Nucleus</location>
        <location evidence="1">Nucleolus</location>
    </subcellularLocation>
</comment>
<sequence length="316" mass="35711">MGLAAPRKKTKISHDPNNTNWARSTSNYGHKIMSRHGWQPGETLGVKDSAHSKHFTNASHTHIRVSRKDDNLGLGARARRPLEDNEPTGLDAFQGLLGRLNGKSDAELQKEQRKVEDRRLLSYVERRWKTMQFVSGGFLVQDKDKKEEDEVPATEKKIKSVMETAEEDIESTTTKRRSKDKKEKKDSSKSKKDKKSKKDRRKKDSDSSTSTTPDDSSDEATPAPDSESTTKEKSKKSRKERKKRKAEDEENTAKAEKTDAENKSSKSPEPSAPAVPAPPRNLKGRHVLRGRYIQSKRMATLDDKSLNEIFMVKAKA</sequence>
<dbReference type="GO" id="GO:0006364">
    <property type="term" value="P:rRNA processing"/>
    <property type="evidence" value="ECO:0007669"/>
    <property type="project" value="UniProtKB-KW"/>
</dbReference>
<evidence type="ECO:0000313" key="12">
    <source>
        <dbReference type="EMBL" id="KZZ93500.1"/>
    </source>
</evidence>
<comment type="similarity">
    <text evidence="5">Belongs to the PINX1 family.</text>
</comment>
<feature type="domain" description="G-patch" evidence="11">
    <location>
        <begin position="25"/>
        <end position="79"/>
    </location>
</feature>
<keyword evidence="3" id="KW-0698">rRNA processing</keyword>
<evidence type="ECO:0000256" key="5">
    <source>
        <dbReference type="ARBA" id="ARBA00038007"/>
    </source>
</evidence>
<dbReference type="EMBL" id="AZGZ01000008">
    <property type="protein sequence ID" value="KZZ93500.1"/>
    <property type="molecule type" value="Genomic_DNA"/>
</dbReference>
<dbReference type="GO" id="GO:0005730">
    <property type="term" value="C:nucleolus"/>
    <property type="evidence" value="ECO:0007669"/>
    <property type="project" value="UniProtKB-SubCell"/>
</dbReference>
<evidence type="ECO:0000256" key="6">
    <source>
        <dbReference type="ARBA" id="ARBA00040137"/>
    </source>
</evidence>